<dbReference type="RefSeq" id="WP_164532853.1">
    <property type="nucleotide sequence ID" value="NZ_JAALFG010000001.1"/>
</dbReference>
<organism evidence="1 2">
    <name type="scientific">Devosia aurantiaca</name>
    <dbReference type="NCBI Taxonomy" id="2714858"/>
    <lineage>
        <taxon>Bacteria</taxon>
        <taxon>Pseudomonadati</taxon>
        <taxon>Pseudomonadota</taxon>
        <taxon>Alphaproteobacteria</taxon>
        <taxon>Hyphomicrobiales</taxon>
        <taxon>Devosiaceae</taxon>
        <taxon>Devosia</taxon>
    </lineage>
</organism>
<evidence type="ECO:0000313" key="1">
    <source>
        <dbReference type="EMBL" id="NGP16602.1"/>
    </source>
</evidence>
<accession>A0A6M1SM36</accession>
<gene>
    <name evidence="1" type="ORF">G5575_01895</name>
</gene>
<protein>
    <submittedName>
        <fullName evidence="1">Uncharacterized protein</fullName>
    </submittedName>
</protein>
<dbReference type="EMBL" id="JAALFG010000001">
    <property type="protein sequence ID" value="NGP16602.1"/>
    <property type="molecule type" value="Genomic_DNA"/>
</dbReference>
<evidence type="ECO:0000313" key="2">
    <source>
        <dbReference type="Proteomes" id="UP000474802"/>
    </source>
</evidence>
<name>A0A6M1SM36_9HYPH</name>
<reference evidence="1 2" key="1">
    <citation type="submission" date="2020-02" db="EMBL/GenBank/DDBJ databases">
        <authorList>
            <person name="Khan S.A."/>
            <person name="Jeon C.O."/>
            <person name="Chun B.H."/>
        </authorList>
    </citation>
    <scope>NUCLEOTIDE SEQUENCE [LARGE SCALE GENOMIC DNA]</scope>
    <source>
        <strain evidence="1 2">H239</strain>
    </source>
</reference>
<dbReference type="Proteomes" id="UP000474802">
    <property type="component" value="Unassembled WGS sequence"/>
</dbReference>
<comment type="caution">
    <text evidence="1">The sequence shown here is derived from an EMBL/GenBank/DDBJ whole genome shotgun (WGS) entry which is preliminary data.</text>
</comment>
<proteinExistence type="predicted"/>
<keyword evidence="2" id="KW-1185">Reference proteome</keyword>
<dbReference type="AlphaFoldDB" id="A0A6M1SM36"/>
<reference evidence="1 2" key="2">
    <citation type="submission" date="2020-03" db="EMBL/GenBank/DDBJ databases">
        <title>Devosia chinhatensis sp. nov., isolated from a hexachlorocyclohexane (HCH) dump site in India.</title>
        <authorList>
            <person name="Kumar M."/>
            <person name="Lal R."/>
        </authorList>
    </citation>
    <scope>NUCLEOTIDE SEQUENCE [LARGE SCALE GENOMIC DNA]</scope>
    <source>
        <strain evidence="1 2">H239</strain>
    </source>
</reference>
<sequence>MNAITATPVPSDRHAEERADLIGRVIWGMVRQEAERKAGRTLMLLAGLKPEHLSAVARHYPVIEGKTVQLAIARDVDPVLARTLDARFITDKPGVHYRNSAEADVVLFAVPDAQRDTVGASLNLVTRVDRRSVQAKSDLWLAAILDGAGDAIKGEEHRNWISAMLEGLDDADVTKDLDQYAEFVRSFMALKEEPLDNRLRKSAPALKLPPWPVSKVFRPKVSRGASSCPISGRCSGLPTATCPISPICSTPSRCG</sequence>